<keyword evidence="14" id="KW-0346">Stress response</keyword>
<dbReference type="GO" id="GO:0006508">
    <property type="term" value="P:proteolysis"/>
    <property type="evidence" value="ECO:0007669"/>
    <property type="project" value="UniProtKB-KW"/>
</dbReference>
<accession>A0A2R6Y2N2</accession>
<feature type="transmembrane region" description="Helical" evidence="12">
    <location>
        <begin position="41"/>
        <end position="61"/>
    </location>
</feature>
<dbReference type="NCBIfam" id="NF003425">
    <property type="entry name" value="PRK04897.1"/>
    <property type="match status" value="1"/>
</dbReference>
<dbReference type="AlphaFoldDB" id="A0A2R6Y2N2"/>
<organism evidence="14 15">
    <name type="scientific">Candidatus Carbonibacillus altaicus</name>
    <dbReference type="NCBI Taxonomy" id="2163959"/>
    <lineage>
        <taxon>Bacteria</taxon>
        <taxon>Bacillati</taxon>
        <taxon>Bacillota</taxon>
        <taxon>Bacilli</taxon>
        <taxon>Bacillales</taxon>
        <taxon>Candidatus Carbonibacillus</taxon>
    </lineage>
</organism>
<evidence type="ECO:0000256" key="1">
    <source>
        <dbReference type="ARBA" id="ARBA00004651"/>
    </source>
</evidence>
<dbReference type="HAMAP" id="MF_00188">
    <property type="entry name" value="Pept_M48_protease_HtpX"/>
    <property type="match status" value="1"/>
</dbReference>
<dbReference type="Pfam" id="PF01435">
    <property type="entry name" value="Peptidase_M48"/>
    <property type="match status" value="1"/>
</dbReference>
<comment type="caution">
    <text evidence="14">The sequence shown here is derived from an EMBL/GenBank/DDBJ whole genome shotgun (WGS) entry which is preliminary data.</text>
</comment>
<proteinExistence type="inferred from homology"/>
<evidence type="ECO:0000256" key="8">
    <source>
        <dbReference type="ARBA" id="ARBA00022833"/>
    </source>
</evidence>
<keyword evidence="5 12" id="KW-0812">Transmembrane</keyword>
<evidence type="ECO:0000256" key="9">
    <source>
        <dbReference type="ARBA" id="ARBA00022989"/>
    </source>
</evidence>
<comment type="subcellular location">
    <subcellularLocation>
        <location evidence="1 12">Cell membrane</location>
        <topology evidence="1 12">Multi-pass membrane protein</topology>
    </subcellularLocation>
</comment>
<comment type="similarity">
    <text evidence="2 12">Belongs to the peptidase M48B family.</text>
</comment>
<dbReference type="PANTHER" id="PTHR43221:SF1">
    <property type="entry name" value="PROTEASE HTPX"/>
    <property type="match status" value="1"/>
</dbReference>
<keyword evidence="6 12" id="KW-0479">Metal-binding</keyword>
<keyword evidence="4 12" id="KW-0645">Protease</keyword>
<dbReference type="GO" id="GO:0008270">
    <property type="term" value="F:zinc ion binding"/>
    <property type="evidence" value="ECO:0007669"/>
    <property type="project" value="UniProtKB-UniRule"/>
</dbReference>
<dbReference type="CDD" id="cd07340">
    <property type="entry name" value="M48B_Htpx_like"/>
    <property type="match status" value="1"/>
</dbReference>
<evidence type="ECO:0000313" key="14">
    <source>
        <dbReference type="EMBL" id="PTQ56928.1"/>
    </source>
</evidence>
<keyword evidence="9 12" id="KW-1133">Transmembrane helix</keyword>
<name>A0A2R6Y2N2_9BACL</name>
<evidence type="ECO:0000256" key="4">
    <source>
        <dbReference type="ARBA" id="ARBA00022670"/>
    </source>
</evidence>
<keyword evidence="7 12" id="KW-0378">Hydrolase</keyword>
<dbReference type="Proteomes" id="UP000244338">
    <property type="component" value="Unassembled WGS sequence"/>
</dbReference>
<evidence type="ECO:0000256" key="11">
    <source>
        <dbReference type="ARBA" id="ARBA00023136"/>
    </source>
</evidence>
<keyword evidence="8 12" id="KW-0862">Zinc</keyword>
<evidence type="ECO:0000256" key="2">
    <source>
        <dbReference type="ARBA" id="ARBA00009779"/>
    </source>
</evidence>
<feature type="domain" description="Peptidase M48" evidence="13">
    <location>
        <begin position="78"/>
        <end position="300"/>
    </location>
</feature>
<dbReference type="EC" id="3.4.24.-" evidence="12"/>
<dbReference type="PANTHER" id="PTHR43221">
    <property type="entry name" value="PROTEASE HTPX"/>
    <property type="match status" value="1"/>
</dbReference>
<sequence>MLFEQIRANRRKTRLLVTVFVLLVLGIGWAVGYLFAYDGLYGLAIAALIALFYVPITYATATAQVLSFSGAREVSEEDAPELVHIVEELSLVAGVKTPKVYIIDDPSPNAFAAGIKKDQAVVAVTRGLLEKLNREELEGVIAHEMSHIRHEDVRLMTIAIALVGVIVLIADFGSRILFFGGSNNRRRDRNGSGSNPILLIIALVLLILAPLAAQFVRFALSRNREYLADAGAVELTRNPQGLIRALEKIRDDTYDVERANAMTEGMYFAQPRAALRKKIDASNWFSTHPPIEKRLERLKHM</sequence>
<dbReference type="Gene3D" id="3.30.2010.10">
    <property type="entry name" value="Metalloproteases ('zincins'), catalytic domain"/>
    <property type="match status" value="1"/>
</dbReference>
<dbReference type="GO" id="GO:0005886">
    <property type="term" value="C:plasma membrane"/>
    <property type="evidence" value="ECO:0007669"/>
    <property type="project" value="UniProtKB-SubCell"/>
</dbReference>
<reference evidence="15" key="1">
    <citation type="journal article" date="2018" name="Sci. Rep.">
        <title>Lignite coal burning seam in the remote Altai Mountains harbors a hydrogen-driven thermophilic microbial community.</title>
        <authorList>
            <person name="Kadnikov V.V."/>
            <person name="Mardanov A.V."/>
            <person name="Ivasenko D.A."/>
            <person name="Antsiferov D.V."/>
            <person name="Beletsky A.V."/>
            <person name="Karnachuk O.V."/>
            <person name="Ravin N.V."/>
        </authorList>
    </citation>
    <scope>NUCLEOTIDE SEQUENCE [LARGE SCALE GENOMIC DNA]</scope>
</reference>
<keyword evidence="11 12" id="KW-0472">Membrane</keyword>
<feature type="binding site" evidence="12">
    <location>
        <position position="147"/>
    </location>
    <ligand>
        <name>Zn(2+)</name>
        <dbReference type="ChEBI" id="CHEBI:29105"/>
        <note>catalytic</note>
    </ligand>
</feature>
<evidence type="ECO:0000256" key="7">
    <source>
        <dbReference type="ARBA" id="ARBA00022801"/>
    </source>
</evidence>
<keyword evidence="3 12" id="KW-1003">Cell membrane</keyword>
<dbReference type="InterPro" id="IPR022919">
    <property type="entry name" value="Pept_M48_protease_HtpX"/>
</dbReference>
<evidence type="ECO:0000259" key="13">
    <source>
        <dbReference type="Pfam" id="PF01435"/>
    </source>
</evidence>
<feature type="binding site" evidence="12">
    <location>
        <position position="225"/>
    </location>
    <ligand>
        <name>Zn(2+)</name>
        <dbReference type="ChEBI" id="CHEBI:29105"/>
        <note>catalytic</note>
    </ligand>
</feature>
<dbReference type="EMBL" id="PEBX01000016">
    <property type="protein sequence ID" value="PTQ56928.1"/>
    <property type="molecule type" value="Genomic_DNA"/>
</dbReference>
<feature type="transmembrane region" description="Helical" evidence="12">
    <location>
        <begin position="15"/>
        <end position="35"/>
    </location>
</feature>
<protein>
    <recommendedName>
        <fullName evidence="12">Protease HtpX homolog</fullName>
        <ecNumber evidence="12">3.4.24.-</ecNumber>
    </recommendedName>
</protein>
<feature type="transmembrane region" description="Helical" evidence="12">
    <location>
        <begin position="155"/>
        <end position="177"/>
    </location>
</feature>
<evidence type="ECO:0000256" key="10">
    <source>
        <dbReference type="ARBA" id="ARBA00023049"/>
    </source>
</evidence>
<comment type="cofactor">
    <cofactor evidence="12">
        <name>Zn(2+)</name>
        <dbReference type="ChEBI" id="CHEBI:29105"/>
    </cofactor>
    <text evidence="12">Binds 1 zinc ion per subunit.</text>
</comment>
<evidence type="ECO:0000256" key="12">
    <source>
        <dbReference type="HAMAP-Rule" id="MF_00188"/>
    </source>
</evidence>
<dbReference type="InterPro" id="IPR001915">
    <property type="entry name" value="Peptidase_M48"/>
</dbReference>
<dbReference type="InterPro" id="IPR050083">
    <property type="entry name" value="HtpX_protease"/>
</dbReference>
<evidence type="ECO:0000256" key="5">
    <source>
        <dbReference type="ARBA" id="ARBA00022692"/>
    </source>
</evidence>
<feature type="binding site" evidence="12">
    <location>
        <position position="143"/>
    </location>
    <ligand>
        <name>Zn(2+)</name>
        <dbReference type="ChEBI" id="CHEBI:29105"/>
        <note>catalytic</note>
    </ligand>
</feature>
<evidence type="ECO:0000256" key="3">
    <source>
        <dbReference type="ARBA" id="ARBA00022475"/>
    </source>
</evidence>
<evidence type="ECO:0000313" key="15">
    <source>
        <dbReference type="Proteomes" id="UP000244338"/>
    </source>
</evidence>
<keyword evidence="10 12" id="KW-0482">Metalloprotease</keyword>
<evidence type="ECO:0000256" key="6">
    <source>
        <dbReference type="ARBA" id="ARBA00022723"/>
    </source>
</evidence>
<dbReference type="GO" id="GO:0004222">
    <property type="term" value="F:metalloendopeptidase activity"/>
    <property type="evidence" value="ECO:0007669"/>
    <property type="project" value="UniProtKB-UniRule"/>
</dbReference>
<gene>
    <name evidence="12" type="primary">htpX</name>
    <name evidence="14" type="ORF">BSOLF_2489</name>
</gene>
<feature type="active site" evidence="12">
    <location>
        <position position="144"/>
    </location>
</feature>
<feature type="transmembrane region" description="Helical" evidence="12">
    <location>
        <begin position="197"/>
        <end position="216"/>
    </location>
</feature>